<dbReference type="Gene3D" id="3.40.50.970">
    <property type="match status" value="1"/>
</dbReference>
<dbReference type="CDD" id="cd07036">
    <property type="entry name" value="TPP_PYR_E1-PDHc-beta_like"/>
    <property type="match status" value="1"/>
</dbReference>
<comment type="function">
    <text evidence="10">The pyruvate dehydrogenase complex catalyzes the overall conversion of pyruvate to acetyl-CoA and CO2.</text>
</comment>
<name>A0A7S0C760_9STRA</name>
<organism evidence="12">
    <name type="scientific">Proboscia inermis</name>
    <dbReference type="NCBI Taxonomy" id="420281"/>
    <lineage>
        <taxon>Eukaryota</taxon>
        <taxon>Sar</taxon>
        <taxon>Stramenopiles</taxon>
        <taxon>Ochrophyta</taxon>
        <taxon>Bacillariophyta</taxon>
        <taxon>Coscinodiscophyceae</taxon>
        <taxon>Rhizosoleniophycidae</taxon>
        <taxon>Rhizosoleniales</taxon>
        <taxon>Rhizosoleniaceae</taxon>
        <taxon>Proboscia</taxon>
    </lineage>
</organism>
<keyword evidence="4" id="KW-0809">Transit peptide</keyword>
<reference evidence="12" key="1">
    <citation type="submission" date="2021-01" db="EMBL/GenBank/DDBJ databases">
        <authorList>
            <person name="Corre E."/>
            <person name="Pelletier E."/>
            <person name="Niang G."/>
            <person name="Scheremetjew M."/>
            <person name="Finn R."/>
            <person name="Kale V."/>
            <person name="Holt S."/>
            <person name="Cochrane G."/>
            <person name="Meng A."/>
            <person name="Brown T."/>
            <person name="Cohen L."/>
        </authorList>
    </citation>
    <scope>NUCLEOTIDE SEQUENCE</scope>
    <source>
        <strain evidence="12">CCAP1064/1</strain>
    </source>
</reference>
<evidence type="ECO:0000256" key="2">
    <source>
        <dbReference type="ARBA" id="ARBA00004173"/>
    </source>
</evidence>
<dbReference type="FunFam" id="3.40.50.920:FF:000001">
    <property type="entry name" value="Pyruvate dehydrogenase E1 beta subunit"/>
    <property type="match status" value="1"/>
</dbReference>
<keyword evidence="6 10" id="KW-0560">Oxidoreductase</keyword>
<evidence type="ECO:0000256" key="3">
    <source>
        <dbReference type="ARBA" id="ARBA00022723"/>
    </source>
</evidence>
<evidence type="ECO:0000259" key="11">
    <source>
        <dbReference type="SMART" id="SM00861"/>
    </source>
</evidence>
<feature type="domain" description="Transketolase-like pyrimidine-binding" evidence="11">
    <location>
        <begin position="29"/>
        <end position="204"/>
    </location>
</feature>
<accession>A0A7S0C760</accession>
<evidence type="ECO:0000256" key="1">
    <source>
        <dbReference type="ARBA" id="ARBA00001964"/>
    </source>
</evidence>
<evidence type="ECO:0000256" key="7">
    <source>
        <dbReference type="ARBA" id="ARBA00023052"/>
    </source>
</evidence>
<dbReference type="InterPro" id="IPR005475">
    <property type="entry name" value="Transketolase-like_Pyr-bd"/>
</dbReference>
<protein>
    <recommendedName>
        <fullName evidence="10">Pyruvate dehydrogenase E1 component subunit beta</fullName>
        <ecNumber evidence="10">1.2.4.1</ecNumber>
    </recommendedName>
</protein>
<evidence type="ECO:0000256" key="10">
    <source>
        <dbReference type="RuleBase" id="RU364074"/>
    </source>
</evidence>
<evidence type="ECO:0000256" key="8">
    <source>
        <dbReference type="ARBA" id="ARBA00023128"/>
    </source>
</evidence>
<keyword evidence="9 10" id="KW-0670">Pyruvate</keyword>
<dbReference type="SUPFAM" id="SSF52922">
    <property type="entry name" value="TK C-terminal domain-like"/>
    <property type="match status" value="1"/>
</dbReference>
<comment type="catalytic activity">
    <reaction evidence="10">
        <text>N(6)-[(R)-lipoyl]-L-lysyl-[protein] + pyruvate + H(+) = N(6)-[(R)-S(8)-acetyldihydrolipoyl]-L-lysyl-[protein] + CO2</text>
        <dbReference type="Rhea" id="RHEA:19189"/>
        <dbReference type="Rhea" id="RHEA-COMP:10474"/>
        <dbReference type="Rhea" id="RHEA-COMP:10478"/>
        <dbReference type="ChEBI" id="CHEBI:15361"/>
        <dbReference type="ChEBI" id="CHEBI:15378"/>
        <dbReference type="ChEBI" id="CHEBI:16526"/>
        <dbReference type="ChEBI" id="CHEBI:83099"/>
        <dbReference type="ChEBI" id="CHEBI:83111"/>
        <dbReference type="EC" id="1.2.4.1"/>
    </reaction>
</comment>
<evidence type="ECO:0000256" key="5">
    <source>
        <dbReference type="ARBA" id="ARBA00022958"/>
    </source>
</evidence>
<evidence type="ECO:0000256" key="9">
    <source>
        <dbReference type="ARBA" id="ARBA00023317"/>
    </source>
</evidence>
<dbReference type="Pfam" id="PF02779">
    <property type="entry name" value="Transket_pyr"/>
    <property type="match status" value="1"/>
</dbReference>
<dbReference type="SUPFAM" id="SSF52518">
    <property type="entry name" value="Thiamin diphosphate-binding fold (THDP-binding)"/>
    <property type="match status" value="1"/>
</dbReference>
<dbReference type="Pfam" id="PF02780">
    <property type="entry name" value="Transketolase_C"/>
    <property type="match status" value="1"/>
</dbReference>
<dbReference type="EC" id="1.2.4.1" evidence="10"/>
<comment type="cofactor">
    <cofactor evidence="1 10">
        <name>thiamine diphosphate</name>
        <dbReference type="ChEBI" id="CHEBI:58937"/>
    </cofactor>
</comment>
<sequence length="359" mass="38946">MLSAVRHVRSVGAKSAQNVALRGMATIQVPIREAINMAIDEEMEADDSVFLLGEEVAQYQGAYKVTKGLYQKYGDRRVIDTPITEMGFTGLAIGASFKGLKPIVEFMTWNFSMQAFDQIINSAAKQYYMSAGDVACPIVFRGPNGNSAGTAAQHSQCFAAWLSSVPGLKVVAPYSSEDHKGLMKAAIRDPNPVCVLEHELMYGVSFPMSDEAQSKDFVIPIGEARIEREGTDVTIISFSMCMKIAHEAAEAMAAKGVSMEVINLLTIRPLDRETILKSVKKTGRVISLESGWPQCGVGSEIAAMIMETDAFDYLDAPLERITGADVPMPYAAGLEKAALPQLEDVLAATERLTYRKAVA</sequence>
<dbReference type="AlphaFoldDB" id="A0A7S0C760"/>
<dbReference type="GO" id="GO:0005739">
    <property type="term" value="C:mitochondrion"/>
    <property type="evidence" value="ECO:0007669"/>
    <property type="project" value="UniProtKB-SubCell"/>
</dbReference>
<dbReference type="InterPro" id="IPR033248">
    <property type="entry name" value="Transketolase_C"/>
</dbReference>
<proteinExistence type="predicted"/>
<dbReference type="EMBL" id="HBEL01022738">
    <property type="protein sequence ID" value="CAD8414506.1"/>
    <property type="molecule type" value="Transcribed_RNA"/>
</dbReference>
<dbReference type="PANTHER" id="PTHR11624">
    <property type="entry name" value="DEHYDROGENASE RELATED"/>
    <property type="match status" value="1"/>
</dbReference>
<dbReference type="GO" id="GO:0004739">
    <property type="term" value="F:pyruvate dehydrogenase (acetyl-transferring) activity"/>
    <property type="evidence" value="ECO:0007669"/>
    <property type="project" value="UniProtKB-UniRule"/>
</dbReference>
<dbReference type="GO" id="GO:0046872">
    <property type="term" value="F:metal ion binding"/>
    <property type="evidence" value="ECO:0007669"/>
    <property type="project" value="UniProtKB-KW"/>
</dbReference>
<evidence type="ECO:0000256" key="4">
    <source>
        <dbReference type="ARBA" id="ARBA00022946"/>
    </source>
</evidence>
<dbReference type="FunFam" id="3.40.50.970:FF:000006">
    <property type="entry name" value="Pyruvate dehydrogenase E1 component subunit beta"/>
    <property type="match status" value="1"/>
</dbReference>
<keyword evidence="7 10" id="KW-0786">Thiamine pyrophosphate</keyword>
<dbReference type="InterPro" id="IPR027110">
    <property type="entry name" value="PDHB_mito-type"/>
</dbReference>
<dbReference type="NCBIfam" id="NF006667">
    <property type="entry name" value="PRK09212.1"/>
    <property type="match status" value="1"/>
</dbReference>
<dbReference type="InterPro" id="IPR029061">
    <property type="entry name" value="THDP-binding"/>
</dbReference>
<dbReference type="Gene3D" id="3.40.50.920">
    <property type="match status" value="1"/>
</dbReference>
<keyword evidence="3" id="KW-0479">Metal-binding</keyword>
<dbReference type="GO" id="GO:0006086">
    <property type="term" value="P:pyruvate decarboxylation to acetyl-CoA"/>
    <property type="evidence" value="ECO:0007669"/>
    <property type="project" value="InterPro"/>
</dbReference>
<comment type="subcellular location">
    <subcellularLocation>
        <location evidence="2">Mitochondrion</location>
    </subcellularLocation>
</comment>
<evidence type="ECO:0000313" key="12">
    <source>
        <dbReference type="EMBL" id="CAD8414506.1"/>
    </source>
</evidence>
<gene>
    <name evidence="12" type="ORF">PINE0816_LOCUS10640</name>
</gene>
<dbReference type="PANTHER" id="PTHR11624:SF96">
    <property type="entry name" value="PYRUVATE DEHYDROGENASE E1 COMPONENT SUBUNIT BETA, MITOCHONDRIAL"/>
    <property type="match status" value="1"/>
</dbReference>
<keyword evidence="5" id="KW-0630">Potassium</keyword>
<dbReference type="SMART" id="SM00861">
    <property type="entry name" value="Transket_pyr"/>
    <property type="match status" value="1"/>
</dbReference>
<keyword evidence="8" id="KW-0496">Mitochondrion</keyword>
<evidence type="ECO:0000256" key="6">
    <source>
        <dbReference type="ARBA" id="ARBA00023002"/>
    </source>
</evidence>
<dbReference type="InterPro" id="IPR009014">
    <property type="entry name" value="Transketo_C/PFOR_II"/>
</dbReference>
<dbReference type="NCBIfam" id="NF008854">
    <property type="entry name" value="PRK11892.1"/>
    <property type="match status" value="1"/>
</dbReference>